<keyword evidence="2" id="KW-0812">Transmembrane</keyword>
<sequence length="77" mass="8091">MDVLVGVALGLLGLWAALLPGLFLIRPRGNAPALAIRLLPDVLRLVARLARDPESPHLAGRPGRGAQADQDLIPVEG</sequence>
<protein>
    <submittedName>
        <fullName evidence="3">Uncharacterized protein</fullName>
    </submittedName>
</protein>
<evidence type="ECO:0000313" key="3">
    <source>
        <dbReference type="EMBL" id="MBB5807884.1"/>
    </source>
</evidence>
<evidence type="ECO:0000256" key="2">
    <source>
        <dbReference type="SAM" id="Phobius"/>
    </source>
</evidence>
<dbReference type="RefSeq" id="WP_184927872.1">
    <property type="nucleotide sequence ID" value="NZ_JACHMO010000001.1"/>
</dbReference>
<dbReference type="AlphaFoldDB" id="A0A7W9M5D8"/>
<keyword evidence="2" id="KW-0472">Membrane</keyword>
<dbReference type="EMBL" id="JACHMO010000001">
    <property type="protein sequence ID" value="MBB5807884.1"/>
    <property type="molecule type" value="Genomic_DNA"/>
</dbReference>
<comment type="caution">
    <text evidence="3">The sequence shown here is derived from an EMBL/GenBank/DDBJ whole genome shotgun (WGS) entry which is preliminary data.</text>
</comment>
<dbReference type="Proteomes" id="UP000552097">
    <property type="component" value="Unassembled WGS sequence"/>
</dbReference>
<keyword evidence="4" id="KW-1185">Reference proteome</keyword>
<keyword evidence="2" id="KW-1133">Transmembrane helix</keyword>
<evidence type="ECO:0000313" key="4">
    <source>
        <dbReference type="Proteomes" id="UP000552097"/>
    </source>
</evidence>
<name>A0A7W9M5D8_9PSEU</name>
<accession>A0A7W9M5D8</accession>
<gene>
    <name evidence="3" type="ORF">F4560_007652</name>
</gene>
<feature type="transmembrane region" description="Helical" evidence="2">
    <location>
        <begin position="6"/>
        <end position="25"/>
    </location>
</feature>
<proteinExistence type="predicted"/>
<organism evidence="3 4">
    <name type="scientific">Saccharothrix ecbatanensis</name>
    <dbReference type="NCBI Taxonomy" id="1105145"/>
    <lineage>
        <taxon>Bacteria</taxon>
        <taxon>Bacillati</taxon>
        <taxon>Actinomycetota</taxon>
        <taxon>Actinomycetes</taxon>
        <taxon>Pseudonocardiales</taxon>
        <taxon>Pseudonocardiaceae</taxon>
        <taxon>Saccharothrix</taxon>
    </lineage>
</organism>
<evidence type="ECO:0000256" key="1">
    <source>
        <dbReference type="SAM" id="MobiDB-lite"/>
    </source>
</evidence>
<reference evidence="3 4" key="1">
    <citation type="submission" date="2020-08" db="EMBL/GenBank/DDBJ databases">
        <title>Sequencing the genomes of 1000 actinobacteria strains.</title>
        <authorList>
            <person name="Klenk H.-P."/>
        </authorList>
    </citation>
    <scope>NUCLEOTIDE SEQUENCE [LARGE SCALE GENOMIC DNA]</scope>
    <source>
        <strain evidence="3 4">DSM 45486</strain>
    </source>
</reference>
<feature type="region of interest" description="Disordered" evidence="1">
    <location>
        <begin position="54"/>
        <end position="77"/>
    </location>
</feature>